<dbReference type="SUPFAM" id="SSF54427">
    <property type="entry name" value="NTF2-like"/>
    <property type="match status" value="1"/>
</dbReference>
<reference evidence="2 3" key="1">
    <citation type="submission" date="2023-05" db="EMBL/GenBank/DDBJ databases">
        <title>Adaptations of aquatic viruses from atmosphere-close ecosystems of the Central Arctic Ocean.</title>
        <authorList>
            <person name="Rahlff J."/>
            <person name="Holmfeldt K."/>
        </authorList>
    </citation>
    <scope>NUCLEOTIDE SEQUENCE [LARGE SCALE GENOMIC DNA]</scope>
    <source>
        <strain evidence="2 3">Arc14</strain>
    </source>
</reference>
<dbReference type="Proteomes" id="UP001568894">
    <property type="component" value="Unassembled WGS sequence"/>
</dbReference>
<evidence type="ECO:0000313" key="3">
    <source>
        <dbReference type="Proteomes" id="UP001568894"/>
    </source>
</evidence>
<sequence>MNENQKTLHKFYAAFATSNYQDMISCYHPNIVFTDPIFHTLEAKDALNMWKMLLEKGEGKTVIEYSNISANENEGTANWVATYLFSATNRRVVNRVRAKFIFQDGLIIKHTDTFDLYKWSQQAFGFKGYLMGWTSFMKEKIHENAVASLASYS</sequence>
<dbReference type="InterPro" id="IPR037401">
    <property type="entry name" value="SnoaL-like"/>
</dbReference>
<comment type="caution">
    <text evidence="2">The sequence shown here is derived from an EMBL/GenBank/DDBJ whole genome shotgun (WGS) entry which is preliminary data.</text>
</comment>
<proteinExistence type="predicted"/>
<dbReference type="EMBL" id="JASMRN010000006">
    <property type="protein sequence ID" value="MEZ7515470.1"/>
    <property type="molecule type" value="Genomic_DNA"/>
</dbReference>
<dbReference type="Gene3D" id="3.10.450.50">
    <property type="match status" value="1"/>
</dbReference>
<protein>
    <submittedName>
        <fullName evidence="2">Nuclear transport factor 2 family protein</fullName>
    </submittedName>
</protein>
<dbReference type="InterPro" id="IPR032710">
    <property type="entry name" value="NTF2-like_dom_sf"/>
</dbReference>
<evidence type="ECO:0000313" key="2">
    <source>
        <dbReference type="EMBL" id="MEZ7515470.1"/>
    </source>
</evidence>
<dbReference type="Pfam" id="PF12680">
    <property type="entry name" value="SnoaL_2"/>
    <property type="match status" value="1"/>
</dbReference>
<name>A0ABV4KCS3_9FLAO</name>
<gene>
    <name evidence="2" type="ORF">QO192_09290</name>
</gene>
<accession>A0ABV4KCS3</accession>
<organism evidence="2 3">
    <name type="scientific">Flavobacterium frigidarium</name>
    <dbReference type="NCBI Taxonomy" id="99286"/>
    <lineage>
        <taxon>Bacteria</taxon>
        <taxon>Pseudomonadati</taxon>
        <taxon>Bacteroidota</taxon>
        <taxon>Flavobacteriia</taxon>
        <taxon>Flavobacteriales</taxon>
        <taxon>Flavobacteriaceae</taxon>
        <taxon>Flavobacterium</taxon>
    </lineage>
</organism>
<keyword evidence="3" id="KW-1185">Reference proteome</keyword>
<dbReference type="RefSeq" id="WP_371569910.1">
    <property type="nucleotide sequence ID" value="NZ_JASMRN010000006.1"/>
</dbReference>
<feature type="domain" description="SnoaL-like" evidence="1">
    <location>
        <begin position="9"/>
        <end position="110"/>
    </location>
</feature>
<evidence type="ECO:0000259" key="1">
    <source>
        <dbReference type="Pfam" id="PF12680"/>
    </source>
</evidence>